<dbReference type="PROSITE" id="PS50110">
    <property type="entry name" value="RESPONSE_REGULATORY"/>
    <property type="match status" value="1"/>
</dbReference>
<dbReference type="GO" id="GO:0000160">
    <property type="term" value="P:phosphorelay signal transduction system"/>
    <property type="evidence" value="ECO:0007669"/>
    <property type="project" value="InterPro"/>
</dbReference>
<evidence type="ECO:0000313" key="4">
    <source>
        <dbReference type="EMBL" id="SCE92260.1"/>
    </source>
</evidence>
<dbReference type="Pfam" id="PF00072">
    <property type="entry name" value="Response_reg"/>
    <property type="match status" value="1"/>
</dbReference>
<evidence type="ECO:0000259" key="3">
    <source>
        <dbReference type="PROSITE" id="PS50110"/>
    </source>
</evidence>
<protein>
    <submittedName>
        <fullName evidence="4">Response regulator receiver domain-containing protein</fullName>
    </submittedName>
</protein>
<name>A0A1C4W7S5_9ACTN</name>
<evidence type="ECO:0000256" key="1">
    <source>
        <dbReference type="ARBA" id="ARBA00022553"/>
    </source>
</evidence>
<reference evidence="5" key="1">
    <citation type="submission" date="2016-06" db="EMBL/GenBank/DDBJ databases">
        <authorList>
            <person name="Varghese N."/>
            <person name="Submissions Spin"/>
        </authorList>
    </citation>
    <scope>NUCLEOTIDE SEQUENCE [LARGE SCALE GENOMIC DNA]</scope>
    <source>
        <strain evidence="5">DSM 45246</strain>
    </source>
</reference>
<dbReference type="CDD" id="cd00156">
    <property type="entry name" value="REC"/>
    <property type="match status" value="1"/>
</dbReference>
<accession>A0A1C4W7S5</accession>
<dbReference type="PANTHER" id="PTHR44591">
    <property type="entry name" value="STRESS RESPONSE REGULATOR PROTEIN 1"/>
    <property type="match status" value="1"/>
</dbReference>
<proteinExistence type="predicted"/>
<sequence>MTEAIPVGRRPRLLFIDDQREVARTLAKLLNPMPVECRFADDGEAGLRRLQSEVFDLVIVDLRMPPAEWGGLWLLEKLAEHQITANAIVLSGEAGQAETIKAMRLGAFDFVVKDNAQAELCDRVKEALGEAARLRWQFAATDLPSPLSIPITRMALRSDEIHKLRAAVSCVEAVYRFAALAACAACGRPGRSLLVDSLAGPSMGTWQHLCRRLLDDLPSSALRRWLEFIVGTTANEITTLRNDLHHGADPTQRWAQEHLPLVGDWLDQFLALARYWPHVSLIVPGALEYKDGRFLVDAATISGNASAVGSVRLSRDQPVETGHVHLLTEGSLVDMWPLVTAERGEMPGRWNVFVLDSYRNSGSRAETATGKLRYLDLERGERTTSRATVVEDIRYRAD</sequence>
<dbReference type="PANTHER" id="PTHR44591:SF3">
    <property type="entry name" value="RESPONSE REGULATORY DOMAIN-CONTAINING PROTEIN"/>
    <property type="match status" value="1"/>
</dbReference>
<dbReference type="InterPro" id="IPR001789">
    <property type="entry name" value="Sig_transdc_resp-reg_receiver"/>
</dbReference>
<dbReference type="InterPro" id="IPR050595">
    <property type="entry name" value="Bact_response_regulator"/>
</dbReference>
<feature type="modified residue" description="4-aspartylphosphate" evidence="2">
    <location>
        <position position="61"/>
    </location>
</feature>
<gene>
    <name evidence="4" type="ORF">GA0070214_103306</name>
</gene>
<evidence type="ECO:0000313" key="5">
    <source>
        <dbReference type="Proteomes" id="UP000199629"/>
    </source>
</evidence>
<dbReference type="AlphaFoldDB" id="A0A1C4W7S5"/>
<keyword evidence="5" id="KW-1185">Reference proteome</keyword>
<dbReference type="RefSeq" id="WP_167364242.1">
    <property type="nucleotide sequence ID" value="NZ_FMCS01000003.1"/>
</dbReference>
<dbReference type="Gene3D" id="3.40.50.2300">
    <property type="match status" value="1"/>
</dbReference>
<evidence type="ECO:0000256" key="2">
    <source>
        <dbReference type="PROSITE-ProRule" id="PRU00169"/>
    </source>
</evidence>
<dbReference type="Proteomes" id="UP000199629">
    <property type="component" value="Unassembled WGS sequence"/>
</dbReference>
<dbReference type="SUPFAM" id="SSF52172">
    <property type="entry name" value="CheY-like"/>
    <property type="match status" value="1"/>
</dbReference>
<organism evidence="4 5">
    <name type="scientific">Micromonospora chaiyaphumensis</name>
    <dbReference type="NCBI Taxonomy" id="307119"/>
    <lineage>
        <taxon>Bacteria</taxon>
        <taxon>Bacillati</taxon>
        <taxon>Actinomycetota</taxon>
        <taxon>Actinomycetes</taxon>
        <taxon>Micromonosporales</taxon>
        <taxon>Micromonosporaceae</taxon>
        <taxon>Micromonospora</taxon>
    </lineage>
</organism>
<keyword evidence="1 2" id="KW-0597">Phosphoprotein</keyword>
<dbReference type="InterPro" id="IPR011006">
    <property type="entry name" value="CheY-like_superfamily"/>
</dbReference>
<dbReference type="SMART" id="SM00448">
    <property type="entry name" value="REC"/>
    <property type="match status" value="1"/>
</dbReference>
<feature type="domain" description="Response regulatory" evidence="3">
    <location>
        <begin position="12"/>
        <end position="128"/>
    </location>
</feature>
<dbReference type="EMBL" id="FMCS01000003">
    <property type="protein sequence ID" value="SCE92260.1"/>
    <property type="molecule type" value="Genomic_DNA"/>
</dbReference>